<evidence type="ECO:0000313" key="2">
    <source>
        <dbReference type="Proteomes" id="UP000789375"/>
    </source>
</evidence>
<evidence type="ECO:0000313" key="1">
    <source>
        <dbReference type="EMBL" id="CAG8594006.1"/>
    </source>
</evidence>
<proteinExistence type="predicted"/>
<protein>
    <submittedName>
        <fullName evidence="1">9415_t:CDS:1</fullName>
    </submittedName>
</protein>
<sequence length="200" mass="22639">QATQEAQPGFTFLTMDVLSELDKLLAYTYTTDVHFIIDVMNLLNQLKDPHTKFIPNCYFEQFLFEQGLSLYSVVKSDDKQVIKIFNVLIISSLIDYEVTHIDSQLALSFITSFANSQIGESKDLNVRFNLALTLLTLKDEQVKLVKSGKIAQFYIITSVEKEAFGIVVISTVDNEKNENELIIDELLEGFRILINADSGV</sequence>
<comment type="caution">
    <text evidence="1">The sequence shown here is derived from an EMBL/GenBank/DDBJ whole genome shotgun (WGS) entry which is preliminary data.</text>
</comment>
<reference evidence="1" key="1">
    <citation type="submission" date="2021-06" db="EMBL/GenBank/DDBJ databases">
        <authorList>
            <person name="Kallberg Y."/>
            <person name="Tangrot J."/>
            <person name="Rosling A."/>
        </authorList>
    </citation>
    <scope>NUCLEOTIDE SEQUENCE</scope>
    <source>
        <strain evidence="1">87-6 pot B 2015</strain>
    </source>
</reference>
<dbReference type="EMBL" id="CAJVPP010002258">
    <property type="protein sequence ID" value="CAG8594006.1"/>
    <property type="molecule type" value="Genomic_DNA"/>
</dbReference>
<dbReference type="Proteomes" id="UP000789375">
    <property type="component" value="Unassembled WGS sequence"/>
</dbReference>
<name>A0A9N9GB49_FUNMO</name>
<dbReference type="AlphaFoldDB" id="A0A9N9GB49"/>
<feature type="non-terminal residue" evidence="1">
    <location>
        <position position="200"/>
    </location>
</feature>
<accession>A0A9N9GB49</accession>
<keyword evidence="2" id="KW-1185">Reference proteome</keyword>
<gene>
    <name evidence="1" type="ORF">FMOSSE_LOCUS8592</name>
</gene>
<organism evidence="1 2">
    <name type="scientific">Funneliformis mosseae</name>
    <name type="common">Endomycorrhizal fungus</name>
    <name type="synonym">Glomus mosseae</name>
    <dbReference type="NCBI Taxonomy" id="27381"/>
    <lineage>
        <taxon>Eukaryota</taxon>
        <taxon>Fungi</taxon>
        <taxon>Fungi incertae sedis</taxon>
        <taxon>Mucoromycota</taxon>
        <taxon>Glomeromycotina</taxon>
        <taxon>Glomeromycetes</taxon>
        <taxon>Glomerales</taxon>
        <taxon>Glomeraceae</taxon>
        <taxon>Funneliformis</taxon>
    </lineage>
</organism>